<dbReference type="Proteomes" id="UP001614394">
    <property type="component" value="Unassembled WGS sequence"/>
</dbReference>
<dbReference type="InterPro" id="IPR011701">
    <property type="entry name" value="MFS"/>
</dbReference>
<keyword evidence="4 6" id="KW-1133">Transmembrane helix</keyword>
<keyword evidence="5 6" id="KW-0472">Membrane</keyword>
<feature type="transmembrane region" description="Helical" evidence="6">
    <location>
        <begin position="79"/>
        <end position="99"/>
    </location>
</feature>
<gene>
    <name evidence="8" type="ORF">ACIGXA_21330</name>
</gene>
<comment type="caution">
    <text evidence="8">The sequence shown here is derived from an EMBL/GenBank/DDBJ whole genome shotgun (WGS) entry which is preliminary data.</text>
</comment>
<keyword evidence="3 6" id="KW-0812">Transmembrane</keyword>
<accession>A0ABW8C9G7</accession>
<organism evidence="8 9">
    <name type="scientific">Streptomyces fildesensis</name>
    <dbReference type="NCBI Taxonomy" id="375757"/>
    <lineage>
        <taxon>Bacteria</taxon>
        <taxon>Bacillati</taxon>
        <taxon>Actinomycetota</taxon>
        <taxon>Actinomycetes</taxon>
        <taxon>Kitasatosporales</taxon>
        <taxon>Streptomycetaceae</taxon>
        <taxon>Streptomyces</taxon>
    </lineage>
</organism>
<feature type="domain" description="Major facilitator superfamily (MFS) profile" evidence="7">
    <location>
        <begin position="213"/>
        <end position="405"/>
    </location>
</feature>
<dbReference type="Gene3D" id="1.20.1250.20">
    <property type="entry name" value="MFS general substrate transporter like domains"/>
    <property type="match status" value="1"/>
</dbReference>
<name>A0ABW8C9G7_9ACTN</name>
<evidence type="ECO:0000256" key="3">
    <source>
        <dbReference type="ARBA" id="ARBA00022692"/>
    </source>
</evidence>
<evidence type="ECO:0000256" key="2">
    <source>
        <dbReference type="ARBA" id="ARBA00022475"/>
    </source>
</evidence>
<dbReference type="Pfam" id="PF07690">
    <property type="entry name" value="MFS_1"/>
    <property type="match status" value="1"/>
</dbReference>
<evidence type="ECO:0000256" key="4">
    <source>
        <dbReference type="ARBA" id="ARBA00022989"/>
    </source>
</evidence>
<dbReference type="PANTHER" id="PTHR23513:SF6">
    <property type="entry name" value="MAJOR FACILITATOR SUPERFAMILY ASSOCIATED DOMAIN-CONTAINING PROTEIN"/>
    <property type="match status" value="1"/>
</dbReference>
<proteinExistence type="predicted"/>
<dbReference type="InterPro" id="IPR036259">
    <property type="entry name" value="MFS_trans_sf"/>
</dbReference>
<dbReference type="InterPro" id="IPR020846">
    <property type="entry name" value="MFS_dom"/>
</dbReference>
<evidence type="ECO:0000256" key="5">
    <source>
        <dbReference type="ARBA" id="ARBA00023136"/>
    </source>
</evidence>
<evidence type="ECO:0000313" key="9">
    <source>
        <dbReference type="Proteomes" id="UP001614394"/>
    </source>
</evidence>
<evidence type="ECO:0000313" key="8">
    <source>
        <dbReference type="EMBL" id="MFI9103064.1"/>
    </source>
</evidence>
<feature type="transmembrane region" description="Helical" evidence="6">
    <location>
        <begin position="372"/>
        <end position="392"/>
    </location>
</feature>
<feature type="transmembrane region" description="Helical" evidence="6">
    <location>
        <begin position="39"/>
        <end position="58"/>
    </location>
</feature>
<feature type="transmembrane region" description="Helical" evidence="6">
    <location>
        <begin position="284"/>
        <end position="306"/>
    </location>
</feature>
<protein>
    <submittedName>
        <fullName evidence="8">MFS transporter</fullName>
    </submittedName>
</protein>
<feature type="transmembrane region" description="Helical" evidence="6">
    <location>
        <begin position="138"/>
        <end position="159"/>
    </location>
</feature>
<feature type="transmembrane region" description="Helical" evidence="6">
    <location>
        <begin position="207"/>
        <end position="226"/>
    </location>
</feature>
<dbReference type="SUPFAM" id="SSF103473">
    <property type="entry name" value="MFS general substrate transporter"/>
    <property type="match status" value="1"/>
</dbReference>
<sequence>MTAARPGLAVFLAAKAASDTGYALDFVCMSVFVWERTGSALATGLVSVALYAGAILGGQAGNRYGRAWNRRGVMIGADAVRMTVLVLLAVLPAGAQLAWLYPVVFFLGVGRSVFEATLSAATPVLAGDRVQAVNSLLAGLKGIAFVVGMGAATVVVPVLGFRGVFALDAGTYALSGMVLIALRLPLREAAAVPVPAGAGAGRDVGRPTWPLLVLTGVASLVVLRGFDAFGSASQQVGLPILGSRLRPDEPALFAGTMWSVWAIGLFVAGFVLRPMANQIVARAPAMVFCLSTIVMSLGFIGVFWLPGWWPRLLAALVAGVGDAFSEITFKQALQQLPDEERGQAFGFCQIVVNGGLMAGLAVTSVVLTPDLAARWVLLLHGLPILLAGWLVLTSRRSRRVQEQPS</sequence>
<feature type="transmembrane region" description="Helical" evidence="6">
    <location>
        <begin position="251"/>
        <end position="272"/>
    </location>
</feature>
<evidence type="ECO:0000259" key="7">
    <source>
        <dbReference type="PROSITE" id="PS50850"/>
    </source>
</evidence>
<reference evidence="8 9" key="1">
    <citation type="submission" date="2024-10" db="EMBL/GenBank/DDBJ databases">
        <title>The Natural Products Discovery Center: Release of the First 8490 Sequenced Strains for Exploring Actinobacteria Biosynthetic Diversity.</title>
        <authorList>
            <person name="Kalkreuter E."/>
            <person name="Kautsar S.A."/>
            <person name="Yang D."/>
            <person name="Bader C.D."/>
            <person name="Teijaro C.N."/>
            <person name="Fluegel L."/>
            <person name="Davis C.M."/>
            <person name="Simpson J.R."/>
            <person name="Lauterbach L."/>
            <person name="Steele A.D."/>
            <person name="Gui C."/>
            <person name="Meng S."/>
            <person name="Li G."/>
            <person name="Viehrig K."/>
            <person name="Ye F."/>
            <person name="Su P."/>
            <person name="Kiefer A.F."/>
            <person name="Nichols A."/>
            <person name="Cepeda A.J."/>
            <person name="Yan W."/>
            <person name="Fan B."/>
            <person name="Jiang Y."/>
            <person name="Adhikari A."/>
            <person name="Zheng C.-J."/>
            <person name="Schuster L."/>
            <person name="Cowan T.M."/>
            <person name="Smanski M.J."/>
            <person name="Chevrette M.G."/>
            <person name="De Carvalho L.P.S."/>
            <person name="Shen B."/>
        </authorList>
    </citation>
    <scope>NUCLEOTIDE SEQUENCE [LARGE SCALE GENOMIC DNA]</scope>
    <source>
        <strain evidence="8 9">NPDC053399</strain>
    </source>
</reference>
<evidence type="ECO:0000256" key="1">
    <source>
        <dbReference type="ARBA" id="ARBA00004651"/>
    </source>
</evidence>
<evidence type="ECO:0000256" key="6">
    <source>
        <dbReference type="SAM" id="Phobius"/>
    </source>
</evidence>
<keyword evidence="2" id="KW-1003">Cell membrane</keyword>
<comment type="subcellular location">
    <subcellularLocation>
        <location evidence="1">Cell membrane</location>
        <topology evidence="1">Multi-pass membrane protein</topology>
    </subcellularLocation>
</comment>
<dbReference type="PANTHER" id="PTHR23513">
    <property type="entry name" value="INTEGRAL MEMBRANE EFFLUX PROTEIN-RELATED"/>
    <property type="match status" value="1"/>
</dbReference>
<dbReference type="EMBL" id="JBITYG010000006">
    <property type="protein sequence ID" value="MFI9103064.1"/>
    <property type="molecule type" value="Genomic_DNA"/>
</dbReference>
<dbReference type="RefSeq" id="WP_399651536.1">
    <property type="nucleotide sequence ID" value="NZ_JBITYG010000006.1"/>
</dbReference>
<dbReference type="PROSITE" id="PS50850">
    <property type="entry name" value="MFS"/>
    <property type="match status" value="1"/>
</dbReference>
<keyword evidence="9" id="KW-1185">Reference proteome</keyword>